<dbReference type="InterPro" id="IPR010625">
    <property type="entry name" value="CHCH"/>
</dbReference>
<dbReference type="OrthoDB" id="1106148at2759"/>
<comment type="caution">
    <text evidence="4">The sequence shown here is derived from an EMBL/GenBank/DDBJ whole genome shotgun (WGS) entry which is preliminary data.</text>
</comment>
<dbReference type="Proteomes" id="UP001153076">
    <property type="component" value="Unassembled WGS sequence"/>
</dbReference>
<evidence type="ECO:0000256" key="1">
    <source>
        <dbReference type="ARBA" id="ARBA00023157"/>
    </source>
</evidence>
<feature type="domain" description="CHCH" evidence="3">
    <location>
        <begin position="122"/>
        <end position="156"/>
    </location>
</feature>
<keyword evidence="5" id="KW-1185">Reference proteome</keyword>
<feature type="compositionally biased region" description="Pro residues" evidence="2">
    <location>
        <begin position="91"/>
        <end position="100"/>
    </location>
</feature>
<feature type="region of interest" description="Disordered" evidence="2">
    <location>
        <begin position="1"/>
        <end position="109"/>
    </location>
</feature>
<organism evidence="4 5">
    <name type="scientific">Carnegiea gigantea</name>
    <dbReference type="NCBI Taxonomy" id="171969"/>
    <lineage>
        <taxon>Eukaryota</taxon>
        <taxon>Viridiplantae</taxon>
        <taxon>Streptophyta</taxon>
        <taxon>Embryophyta</taxon>
        <taxon>Tracheophyta</taxon>
        <taxon>Spermatophyta</taxon>
        <taxon>Magnoliopsida</taxon>
        <taxon>eudicotyledons</taxon>
        <taxon>Gunneridae</taxon>
        <taxon>Pentapetalae</taxon>
        <taxon>Caryophyllales</taxon>
        <taxon>Cactineae</taxon>
        <taxon>Cactaceae</taxon>
        <taxon>Cactoideae</taxon>
        <taxon>Echinocereeae</taxon>
        <taxon>Carnegiea</taxon>
    </lineage>
</organism>
<sequence>MTGAVIAACGQMMKRRRERRAAEAEAEAQAQAQAPALAPANHAPAPAPANCASASHAPAPAPAPAPTPANCASANHAPALARAAGAGPSPTSNPLPPAPRPIQHDSVTSQAVPVSNNIVDACGFHFKAFKGCLNSHVDDISKCQVYVGMLKECRKNSGFVFGF</sequence>
<keyword evidence="1" id="KW-1015">Disulfide bond</keyword>
<evidence type="ECO:0000313" key="5">
    <source>
        <dbReference type="Proteomes" id="UP001153076"/>
    </source>
</evidence>
<dbReference type="EMBL" id="JAKOGI010000115">
    <property type="protein sequence ID" value="KAJ8443594.1"/>
    <property type="molecule type" value="Genomic_DNA"/>
</dbReference>
<protein>
    <recommendedName>
        <fullName evidence="3">CHCH domain-containing protein</fullName>
    </recommendedName>
</protein>
<accession>A0A9Q1QJ08</accession>
<dbReference type="AlphaFoldDB" id="A0A9Q1QJ08"/>
<feature type="compositionally biased region" description="Low complexity" evidence="2">
    <location>
        <begin position="68"/>
        <end position="90"/>
    </location>
</feature>
<reference evidence="4" key="1">
    <citation type="submission" date="2022-04" db="EMBL/GenBank/DDBJ databases">
        <title>Carnegiea gigantea Genome sequencing and assembly v2.</title>
        <authorList>
            <person name="Copetti D."/>
            <person name="Sanderson M.J."/>
            <person name="Burquez A."/>
            <person name="Wojciechowski M.F."/>
        </authorList>
    </citation>
    <scope>NUCLEOTIDE SEQUENCE</scope>
    <source>
        <strain evidence="4">SGP5-SGP5p</strain>
        <tissue evidence="4">Aerial part</tissue>
    </source>
</reference>
<name>A0A9Q1QJ08_9CARY</name>
<evidence type="ECO:0000313" key="4">
    <source>
        <dbReference type="EMBL" id="KAJ8443594.1"/>
    </source>
</evidence>
<evidence type="ECO:0000256" key="2">
    <source>
        <dbReference type="SAM" id="MobiDB-lite"/>
    </source>
</evidence>
<proteinExistence type="predicted"/>
<feature type="compositionally biased region" description="Low complexity" evidence="2">
    <location>
        <begin position="27"/>
        <end position="58"/>
    </location>
</feature>
<dbReference type="Pfam" id="PF06747">
    <property type="entry name" value="CHCH"/>
    <property type="match status" value="1"/>
</dbReference>
<evidence type="ECO:0000259" key="3">
    <source>
        <dbReference type="Pfam" id="PF06747"/>
    </source>
</evidence>
<gene>
    <name evidence="4" type="ORF">Cgig2_019576</name>
</gene>